<dbReference type="SFLD" id="SFLDG01386">
    <property type="entry name" value="main_SPASM_domain-containing"/>
    <property type="match status" value="1"/>
</dbReference>
<dbReference type="NCBIfam" id="TIGR04148">
    <property type="entry name" value="GG_samocin_CFB"/>
    <property type="match status" value="1"/>
</dbReference>
<dbReference type="GO" id="GO:0046872">
    <property type="term" value="F:metal ion binding"/>
    <property type="evidence" value="ECO:0007669"/>
    <property type="project" value="UniProtKB-KW"/>
</dbReference>
<keyword evidence="3" id="KW-0479">Metal-binding</keyword>
<reference evidence="9 11" key="2">
    <citation type="submission" date="2019-04" db="EMBL/GenBank/DDBJ databases">
        <title>Microbes associate with the intestines of laboratory mice.</title>
        <authorList>
            <person name="Navarre W."/>
            <person name="Wong E."/>
            <person name="Huang K."/>
            <person name="Tropini C."/>
            <person name="Ng K."/>
            <person name="Yu B."/>
        </authorList>
    </citation>
    <scope>NUCLEOTIDE SEQUENCE [LARGE SCALE GENOMIC DNA]</scope>
    <source>
        <strain evidence="9 11">NM39_I3</strain>
    </source>
</reference>
<comment type="cofactor">
    <cofactor evidence="1">
        <name>[4Fe-4S] cluster</name>
        <dbReference type="ChEBI" id="CHEBI:49883"/>
    </cofactor>
</comment>
<dbReference type="SFLD" id="SFLDG01067">
    <property type="entry name" value="SPASM/twitch_domain_containing"/>
    <property type="match status" value="1"/>
</dbReference>
<comment type="caution">
    <text evidence="8">The sequence shown here is derived from an EMBL/GenBank/DDBJ whole genome shotgun (WGS) entry which is preliminary data.</text>
</comment>
<dbReference type="Pfam" id="PF04055">
    <property type="entry name" value="Radical_SAM"/>
    <property type="match status" value="1"/>
</dbReference>
<comment type="similarity">
    <text evidence="6">Belongs to the radical SAM superfamily. Anaerobic sulfatase-maturating enzyme family.</text>
</comment>
<accession>A0A3L7ZU05</accession>
<dbReference type="Gene3D" id="3.20.20.70">
    <property type="entry name" value="Aldolase class I"/>
    <property type="match status" value="1"/>
</dbReference>
<evidence type="ECO:0000256" key="5">
    <source>
        <dbReference type="ARBA" id="ARBA00023014"/>
    </source>
</evidence>
<proteinExistence type="inferred from homology"/>
<sequence>MIESIISLSQGGNTYLYNTGTRYLFLLHPSLKKVLDRKEEEIDPYYLKKYEYLKKYVLECADSIEFEASINESVVREGIIQSQQVAFETTDFCNLRCTYCSLGDLYTFNKPGKKDMDVDKALRFLRYMFDLKAENSTLSISFFGGEPLMNFDFIRIIVEEAKILNKTKNLSLSFNMTTNATLLHKHMDFLVENSVRLLISLDGDEVAQGYRVMKNGEPSFQRVISNLDQLLEKYPVYFEDCISFNSVLHDRNSVREIYEFIYGRYHKVPMISPLNTGFVNPEKKDCLKGMLHSKVKSEGEFLDSNSDLLPVTHKALGINTEVFKFLRNYSVNSYYSNVLSLLYDKVKTVPTGTCPPFRRKLFLNTQCQLLPCEKVSHNHFLGTVDDDAVTVDIQRISEKYNAYYKHIVEQCSKCYVAKACPVCLLAQEHIDRLESKDFVCPAFVDADAFKLNLSRYLSFMERYPEDLVEMVENSFIA</sequence>
<evidence type="ECO:0000256" key="2">
    <source>
        <dbReference type="ARBA" id="ARBA00022691"/>
    </source>
</evidence>
<dbReference type="RefSeq" id="WP_121736020.1">
    <property type="nucleotide sequence ID" value="NZ_QXXG01000014.1"/>
</dbReference>
<dbReference type="AlphaFoldDB" id="A0A3L7ZU05"/>
<dbReference type="PANTHER" id="PTHR43273">
    <property type="entry name" value="ANAEROBIC SULFATASE-MATURATING ENZYME HOMOLOG ASLB-RELATED"/>
    <property type="match status" value="1"/>
</dbReference>
<feature type="domain" description="Radical SAM core" evidence="7">
    <location>
        <begin position="79"/>
        <end position="319"/>
    </location>
</feature>
<dbReference type="GO" id="GO:0051536">
    <property type="term" value="F:iron-sulfur cluster binding"/>
    <property type="evidence" value="ECO:0007669"/>
    <property type="project" value="UniProtKB-KW"/>
</dbReference>
<gene>
    <name evidence="8" type="ORF">D7V78_09605</name>
    <name evidence="9" type="ORF">E5342_17925</name>
</gene>
<evidence type="ECO:0000256" key="1">
    <source>
        <dbReference type="ARBA" id="ARBA00001966"/>
    </source>
</evidence>
<dbReference type="PROSITE" id="PS51918">
    <property type="entry name" value="RADICAL_SAM"/>
    <property type="match status" value="1"/>
</dbReference>
<evidence type="ECO:0000256" key="3">
    <source>
        <dbReference type="ARBA" id="ARBA00022723"/>
    </source>
</evidence>
<name>A0A3L7ZU05_PARDI</name>
<keyword evidence="4" id="KW-0408">Iron</keyword>
<keyword evidence="2" id="KW-0949">S-adenosyl-L-methionine</keyword>
<keyword evidence="5" id="KW-0411">Iron-sulfur</keyword>
<dbReference type="SFLD" id="SFLDG01384">
    <property type="entry name" value="thioether_bond_formation_requi"/>
    <property type="match status" value="1"/>
</dbReference>
<evidence type="ECO:0000259" key="7">
    <source>
        <dbReference type="PROSITE" id="PS51918"/>
    </source>
</evidence>
<dbReference type="CDD" id="cd01335">
    <property type="entry name" value="Radical_SAM"/>
    <property type="match status" value="1"/>
</dbReference>
<evidence type="ECO:0000256" key="6">
    <source>
        <dbReference type="ARBA" id="ARBA00023601"/>
    </source>
</evidence>
<evidence type="ECO:0000313" key="10">
    <source>
        <dbReference type="Proteomes" id="UP000278164"/>
    </source>
</evidence>
<evidence type="ECO:0000313" key="11">
    <source>
        <dbReference type="Proteomes" id="UP000310032"/>
    </source>
</evidence>
<dbReference type="InterPro" id="IPR007197">
    <property type="entry name" value="rSAM"/>
</dbReference>
<dbReference type="Proteomes" id="UP000278164">
    <property type="component" value="Unassembled WGS sequence"/>
</dbReference>
<evidence type="ECO:0000313" key="9">
    <source>
        <dbReference type="EMBL" id="TGY53914.1"/>
    </source>
</evidence>
<dbReference type="OrthoDB" id="9763993at2"/>
<dbReference type="PANTHER" id="PTHR43273:SF3">
    <property type="entry name" value="ANAEROBIC SULFATASE-MATURATING ENZYME HOMOLOG ASLB-RELATED"/>
    <property type="match status" value="1"/>
</dbReference>
<dbReference type="EMBL" id="SRYM01000080">
    <property type="protein sequence ID" value="TGY53914.1"/>
    <property type="molecule type" value="Genomic_DNA"/>
</dbReference>
<dbReference type="InterPro" id="IPR026407">
    <property type="entry name" value="SAM_GG-Bacter"/>
</dbReference>
<dbReference type="InterPro" id="IPR023867">
    <property type="entry name" value="Sulphatase_maturase_rSAM"/>
</dbReference>
<dbReference type="InterPro" id="IPR058240">
    <property type="entry name" value="rSAM_sf"/>
</dbReference>
<dbReference type="InterPro" id="IPR013785">
    <property type="entry name" value="Aldolase_TIM"/>
</dbReference>
<dbReference type="SFLD" id="SFLDS00029">
    <property type="entry name" value="Radical_SAM"/>
    <property type="match status" value="1"/>
</dbReference>
<protein>
    <submittedName>
        <fullName evidence="8">Radical SAM peptide maturase</fullName>
    </submittedName>
</protein>
<dbReference type="GO" id="GO:0016491">
    <property type="term" value="F:oxidoreductase activity"/>
    <property type="evidence" value="ECO:0007669"/>
    <property type="project" value="InterPro"/>
</dbReference>
<evidence type="ECO:0000256" key="4">
    <source>
        <dbReference type="ARBA" id="ARBA00023004"/>
    </source>
</evidence>
<dbReference type="EMBL" id="RAYI01000016">
    <property type="protein sequence ID" value="RLT73510.1"/>
    <property type="molecule type" value="Genomic_DNA"/>
</dbReference>
<evidence type="ECO:0000313" key="8">
    <source>
        <dbReference type="EMBL" id="RLT73510.1"/>
    </source>
</evidence>
<dbReference type="SUPFAM" id="SSF102114">
    <property type="entry name" value="Radical SAM enzymes"/>
    <property type="match status" value="1"/>
</dbReference>
<dbReference type="Proteomes" id="UP000310032">
    <property type="component" value="Unassembled WGS sequence"/>
</dbReference>
<organism evidence="8 10">
    <name type="scientific">Parabacteroides distasonis</name>
    <dbReference type="NCBI Taxonomy" id="823"/>
    <lineage>
        <taxon>Bacteria</taxon>
        <taxon>Pseudomonadati</taxon>
        <taxon>Bacteroidota</taxon>
        <taxon>Bacteroidia</taxon>
        <taxon>Bacteroidales</taxon>
        <taxon>Tannerellaceae</taxon>
        <taxon>Parabacteroides</taxon>
    </lineage>
</organism>
<reference evidence="8 10" key="1">
    <citation type="submission" date="2018-09" db="EMBL/GenBank/DDBJ databases">
        <title>Murine metabolic-syndrome-specific gut microbial biobank.</title>
        <authorList>
            <person name="Liu C."/>
        </authorList>
    </citation>
    <scope>NUCLEOTIDE SEQUENCE [LARGE SCALE GENOMIC DNA]</scope>
    <source>
        <strain evidence="8 10">8-P5</strain>
    </source>
</reference>